<keyword evidence="7" id="KW-1185">Reference proteome</keyword>
<dbReference type="AlphaFoldDB" id="A0A1R3JFH6"/>
<dbReference type="InterPro" id="IPR044532">
    <property type="entry name" value="BRX-like"/>
</dbReference>
<comment type="similarity">
    <text evidence="2">Belongs to the BRX family.</text>
</comment>
<dbReference type="STRING" id="93759.A0A1R3JFH6"/>
<comment type="subcellular location">
    <subcellularLocation>
        <location evidence="1">Nucleus</location>
    </subcellularLocation>
</comment>
<evidence type="ECO:0000256" key="2">
    <source>
        <dbReference type="ARBA" id="ARBA00009057"/>
    </source>
</evidence>
<dbReference type="Proteomes" id="UP000187203">
    <property type="component" value="Unassembled WGS sequence"/>
</dbReference>
<proteinExistence type="inferred from homology"/>
<accession>A0A1R3JFH6</accession>
<evidence type="ECO:0000313" key="7">
    <source>
        <dbReference type="Proteomes" id="UP000187203"/>
    </source>
</evidence>
<comment type="caution">
    <text evidence="6">The sequence shown here is derived from an EMBL/GenBank/DDBJ whole genome shotgun (WGS) entry which is preliminary data.</text>
</comment>
<feature type="region of interest" description="Disordered" evidence="4">
    <location>
        <begin position="1"/>
        <end position="64"/>
    </location>
</feature>
<dbReference type="OrthoDB" id="1730238at2759"/>
<name>A0A1R3JFH6_9ROSI</name>
<organism evidence="6 7">
    <name type="scientific">Corchorus olitorius</name>
    <dbReference type="NCBI Taxonomy" id="93759"/>
    <lineage>
        <taxon>Eukaryota</taxon>
        <taxon>Viridiplantae</taxon>
        <taxon>Streptophyta</taxon>
        <taxon>Embryophyta</taxon>
        <taxon>Tracheophyta</taxon>
        <taxon>Spermatophyta</taxon>
        <taxon>Magnoliopsida</taxon>
        <taxon>eudicotyledons</taxon>
        <taxon>Gunneridae</taxon>
        <taxon>Pentapetalae</taxon>
        <taxon>rosids</taxon>
        <taxon>malvids</taxon>
        <taxon>Malvales</taxon>
        <taxon>Malvaceae</taxon>
        <taxon>Grewioideae</taxon>
        <taxon>Apeibeae</taxon>
        <taxon>Corchorus</taxon>
    </lineage>
</organism>
<evidence type="ECO:0000256" key="4">
    <source>
        <dbReference type="SAM" id="MobiDB-lite"/>
    </source>
</evidence>
<feature type="domain" description="BRX" evidence="5">
    <location>
        <begin position="64"/>
        <end position="119"/>
    </location>
</feature>
<reference evidence="7" key="1">
    <citation type="submission" date="2013-09" db="EMBL/GenBank/DDBJ databases">
        <title>Corchorus olitorius genome sequencing.</title>
        <authorList>
            <person name="Alam M."/>
            <person name="Haque M.S."/>
            <person name="Islam M.S."/>
            <person name="Emdad E.M."/>
            <person name="Islam M.M."/>
            <person name="Ahmed B."/>
            <person name="Halim A."/>
            <person name="Hossen Q.M.M."/>
            <person name="Hossain M.Z."/>
            <person name="Ahmed R."/>
            <person name="Khan M.M."/>
            <person name="Islam R."/>
            <person name="Rashid M.M."/>
            <person name="Khan S.A."/>
            <person name="Rahman M.S."/>
            <person name="Alam M."/>
            <person name="Yahiya A.S."/>
            <person name="Khan M.S."/>
            <person name="Azam M.S."/>
            <person name="Haque T."/>
            <person name="Lashkar M.Z.H."/>
            <person name="Akhand A.I."/>
            <person name="Morshed G."/>
            <person name="Roy S."/>
            <person name="Uddin K.S."/>
            <person name="Rabeya T."/>
            <person name="Hossain A.S."/>
            <person name="Chowdhury A."/>
            <person name="Snigdha A.R."/>
            <person name="Mortoza M.S."/>
            <person name="Matin S.A."/>
            <person name="Hoque S.M.E."/>
            <person name="Islam M.K."/>
            <person name="Roy D.K."/>
            <person name="Haider R."/>
            <person name="Moosa M.M."/>
            <person name="Elias S.M."/>
            <person name="Hasan A.M."/>
            <person name="Jahan S."/>
            <person name="Shafiuddin M."/>
            <person name="Mahmood N."/>
            <person name="Shommy N.S."/>
        </authorList>
    </citation>
    <scope>NUCLEOTIDE SEQUENCE [LARGE SCALE GENOMIC DNA]</scope>
    <source>
        <strain evidence="7">cv. O-4</strain>
    </source>
</reference>
<evidence type="ECO:0000256" key="3">
    <source>
        <dbReference type="ARBA" id="ARBA00023242"/>
    </source>
</evidence>
<evidence type="ECO:0000259" key="5">
    <source>
        <dbReference type="PROSITE" id="PS51514"/>
    </source>
</evidence>
<dbReference type="EMBL" id="AWUE01016255">
    <property type="protein sequence ID" value="OMO93576.1"/>
    <property type="molecule type" value="Genomic_DNA"/>
</dbReference>
<evidence type="ECO:0000313" key="6">
    <source>
        <dbReference type="EMBL" id="OMO93576.1"/>
    </source>
</evidence>
<dbReference type="GO" id="GO:0005634">
    <property type="term" value="C:nucleus"/>
    <property type="evidence" value="ECO:0007669"/>
    <property type="project" value="UniProtKB-SubCell"/>
</dbReference>
<sequence>MAHWTPRNYYKPTGGKGYLPSEQMEQGGGQQYNAGSSAYDASRTTTSSRDEPSVSVSNASEMEAEWVEQDEPGVYITIRQLADGTRELRRVRFSRERFGEVNAKQWWEENRERIQAQYL</sequence>
<keyword evidence="3" id="KW-0539">Nucleus</keyword>
<dbReference type="InterPro" id="IPR013591">
    <property type="entry name" value="Brevis_radix_dom"/>
</dbReference>
<protein>
    <recommendedName>
        <fullName evidence="5">BRX domain-containing protein</fullName>
    </recommendedName>
</protein>
<gene>
    <name evidence="6" type="ORF">COLO4_16844</name>
</gene>
<evidence type="ECO:0000256" key="1">
    <source>
        <dbReference type="ARBA" id="ARBA00004123"/>
    </source>
</evidence>
<dbReference type="Pfam" id="PF08381">
    <property type="entry name" value="BRX"/>
    <property type="match status" value="1"/>
</dbReference>
<dbReference type="PANTHER" id="PTHR46058:SF26">
    <property type="entry name" value="PROTEIN BREVIS RADIX-LIKE 1"/>
    <property type="match status" value="1"/>
</dbReference>
<dbReference type="PROSITE" id="PS51514">
    <property type="entry name" value="BRX"/>
    <property type="match status" value="1"/>
</dbReference>
<dbReference type="PANTHER" id="PTHR46058">
    <property type="entry name" value="PROTEIN BREVIS RADIX-LIKE 1"/>
    <property type="match status" value="1"/>
</dbReference>